<organism evidence="12 13">
    <name type="scientific">Enterococcus faecalis TX4248</name>
    <dbReference type="NCBI Taxonomy" id="749495"/>
    <lineage>
        <taxon>Bacteria</taxon>
        <taxon>Bacillati</taxon>
        <taxon>Bacillota</taxon>
        <taxon>Bacilli</taxon>
        <taxon>Lactobacillales</taxon>
        <taxon>Enterococcaceae</taxon>
        <taxon>Enterococcus</taxon>
    </lineage>
</organism>
<dbReference type="NCBIfam" id="TIGR02627">
    <property type="entry name" value="rhamnulo_kin"/>
    <property type="match status" value="1"/>
</dbReference>
<dbReference type="HOGENOM" id="CLU_039395_0_1_9"/>
<evidence type="ECO:0000256" key="8">
    <source>
        <dbReference type="HAMAP-Rule" id="MF_01535"/>
    </source>
</evidence>
<dbReference type="PANTHER" id="PTHR10196:SF93">
    <property type="entry name" value="L-RHAMNULOKINASE"/>
    <property type="match status" value="1"/>
</dbReference>
<evidence type="ECO:0000256" key="4">
    <source>
        <dbReference type="ARBA" id="ARBA00022777"/>
    </source>
</evidence>
<keyword evidence="4 8" id="KW-0418">Kinase</keyword>
<dbReference type="Proteomes" id="UP000004846">
    <property type="component" value="Unassembled WGS sequence"/>
</dbReference>
<evidence type="ECO:0000256" key="2">
    <source>
        <dbReference type="ARBA" id="ARBA00022679"/>
    </source>
</evidence>
<dbReference type="GO" id="GO:0008993">
    <property type="term" value="F:rhamnulokinase activity"/>
    <property type="evidence" value="ECO:0007669"/>
    <property type="project" value="UniProtKB-UniRule"/>
</dbReference>
<dbReference type="AlphaFoldDB" id="A0A125W8V8"/>
<name>A0A125W8V8_ENTFL</name>
<evidence type="ECO:0000256" key="7">
    <source>
        <dbReference type="ARBA" id="ARBA00023308"/>
    </source>
</evidence>
<dbReference type="Gene3D" id="3.30.420.40">
    <property type="match status" value="2"/>
</dbReference>
<dbReference type="InterPro" id="IPR043129">
    <property type="entry name" value="ATPase_NBD"/>
</dbReference>
<comment type="caution">
    <text evidence="12">The sequence shown here is derived from an EMBL/GenBank/DDBJ whole genome shotgun (WGS) entry which is preliminary data.</text>
</comment>
<proteinExistence type="inferred from homology"/>
<dbReference type="InterPro" id="IPR018485">
    <property type="entry name" value="FGGY_C"/>
</dbReference>
<feature type="binding site" evidence="8">
    <location>
        <position position="319"/>
    </location>
    <ligand>
        <name>ATP</name>
        <dbReference type="ChEBI" id="CHEBI:30616"/>
    </ligand>
</feature>
<feature type="active site" description="Proton acceptor" evidence="8">
    <location>
        <position position="252"/>
    </location>
</feature>
<reference evidence="12 13" key="1">
    <citation type="submission" date="2010-07" db="EMBL/GenBank/DDBJ databases">
        <authorList>
            <person name="Sid Ahmed O."/>
        </authorList>
    </citation>
    <scope>NUCLEOTIDE SEQUENCE [LARGE SCALE GENOMIC DNA]</scope>
    <source>
        <strain evidence="12 13">TX4248</strain>
    </source>
</reference>
<keyword evidence="6 8" id="KW-1015">Disulfide bond</keyword>
<feature type="domain" description="Carbohydrate kinase FGGY N-terminal" evidence="10">
    <location>
        <begin position="20"/>
        <end position="259"/>
    </location>
</feature>
<evidence type="ECO:0000256" key="6">
    <source>
        <dbReference type="ARBA" id="ARBA00023157"/>
    </source>
</evidence>
<dbReference type="UniPathway" id="UPA00541">
    <property type="reaction ID" value="UER00602"/>
</dbReference>
<dbReference type="EC" id="2.7.1.5" evidence="8 9"/>
<dbReference type="RefSeq" id="WP_002364952.1">
    <property type="nucleotide sequence ID" value="NZ_GL454427.1"/>
</dbReference>
<evidence type="ECO:0000313" key="13">
    <source>
        <dbReference type="Proteomes" id="UP000004846"/>
    </source>
</evidence>
<dbReference type="GO" id="GO:0005829">
    <property type="term" value="C:cytosol"/>
    <property type="evidence" value="ECO:0007669"/>
    <property type="project" value="TreeGrafter"/>
</dbReference>
<evidence type="ECO:0000313" key="12">
    <source>
        <dbReference type="EMBL" id="EFM83636.1"/>
    </source>
</evidence>
<feature type="disulfide bond" evidence="8">
    <location>
        <begin position="369"/>
        <end position="386"/>
    </location>
</feature>
<dbReference type="Pfam" id="PF02782">
    <property type="entry name" value="FGGY_C"/>
    <property type="match status" value="1"/>
</dbReference>
<dbReference type="GO" id="GO:0006071">
    <property type="term" value="P:glycerol metabolic process"/>
    <property type="evidence" value="ECO:0007669"/>
    <property type="project" value="TreeGrafter"/>
</dbReference>
<gene>
    <name evidence="8 12" type="primary">rhaB</name>
    <name evidence="12" type="ORF">HMPREF9498_00738</name>
</gene>
<feature type="binding site" evidence="8">
    <location>
        <begin position="251"/>
        <end position="253"/>
    </location>
    <ligand>
        <name>substrate</name>
    </ligand>
</feature>
<evidence type="ECO:0000256" key="1">
    <source>
        <dbReference type="ARBA" id="ARBA00009156"/>
    </source>
</evidence>
<feature type="binding site" evidence="8">
    <location>
        <position position="274"/>
    </location>
    <ligand>
        <name>ATP</name>
        <dbReference type="ChEBI" id="CHEBI:30616"/>
    </ligand>
</feature>
<feature type="binding site" evidence="8">
    <location>
        <position position="420"/>
    </location>
    <ligand>
        <name>ATP</name>
        <dbReference type="ChEBI" id="CHEBI:30616"/>
    </ligand>
</feature>
<dbReference type="SUPFAM" id="SSF53067">
    <property type="entry name" value="Actin-like ATPase domain"/>
    <property type="match status" value="2"/>
</dbReference>
<keyword evidence="7 8" id="KW-0684">Rhamnose metabolism</keyword>
<evidence type="ECO:0000256" key="9">
    <source>
        <dbReference type="NCBIfam" id="TIGR02627"/>
    </source>
</evidence>
<dbReference type="GO" id="GO:0019301">
    <property type="term" value="P:rhamnose catabolic process"/>
    <property type="evidence" value="ECO:0007669"/>
    <property type="project" value="UniProtKB-UniRule"/>
</dbReference>
<comment type="similarity">
    <text evidence="8">Belongs to the rhamnulokinase family.</text>
</comment>
<accession>A0A125W8V8</accession>
<feature type="binding site" evidence="8">
    <location>
        <begin position="27"/>
        <end position="31"/>
    </location>
    <ligand>
        <name>ATP</name>
        <dbReference type="ChEBI" id="CHEBI:30616"/>
    </ligand>
</feature>
<comment type="pathway">
    <text evidence="8">Carbohydrate degradation; L-rhamnose degradation; glycerone phosphate from L-rhamnose: step 2/3.</text>
</comment>
<feature type="domain" description="Carbohydrate kinase FGGY C-terminal" evidence="11">
    <location>
        <begin position="268"/>
        <end position="458"/>
    </location>
</feature>
<keyword evidence="2 8" id="KW-0808">Transferase</keyword>
<keyword evidence="3 8" id="KW-0547">Nucleotide-binding</keyword>
<comment type="similarity">
    <text evidence="1">Belongs to the FGGY kinase family.</text>
</comment>
<feature type="binding site" evidence="8">
    <location>
        <position position="311"/>
    </location>
    <ligand>
        <name>substrate</name>
    </ligand>
</feature>
<evidence type="ECO:0000259" key="11">
    <source>
        <dbReference type="Pfam" id="PF02782"/>
    </source>
</evidence>
<dbReference type="Pfam" id="PF00370">
    <property type="entry name" value="FGGY_N"/>
    <property type="match status" value="1"/>
</dbReference>
<comment type="catalytic activity">
    <reaction evidence="8">
        <text>L-rhamnulose + ATP = L-rhamnulose 1-phosphate + ADP + H(+)</text>
        <dbReference type="Rhea" id="RHEA:20117"/>
        <dbReference type="ChEBI" id="CHEBI:15378"/>
        <dbReference type="ChEBI" id="CHEBI:17897"/>
        <dbReference type="ChEBI" id="CHEBI:30616"/>
        <dbReference type="ChEBI" id="CHEBI:58313"/>
        <dbReference type="ChEBI" id="CHEBI:456216"/>
        <dbReference type="EC" id="2.7.1.5"/>
    </reaction>
</comment>
<evidence type="ECO:0000256" key="5">
    <source>
        <dbReference type="ARBA" id="ARBA00022840"/>
    </source>
</evidence>
<comment type="cofactor">
    <cofactor evidence="8">
        <name>Mg(2+)</name>
        <dbReference type="ChEBI" id="CHEBI:18420"/>
    </cofactor>
</comment>
<dbReference type="GO" id="GO:0004370">
    <property type="term" value="F:glycerol kinase activity"/>
    <property type="evidence" value="ECO:0007669"/>
    <property type="project" value="TreeGrafter"/>
</dbReference>
<dbReference type="GO" id="GO:0005524">
    <property type="term" value="F:ATP binding"/>
    <property type="evidence" value="ECO:0007669"/>
    <property type="project" value="UniProtKB-KW"/>
</dbReference>
<keyword evidence="5 8" id="KW-0067">ATP-binding</keyword>
<comment type="caution">
    <text evidence="8">Lacks conserved residue(s) required for the propagation of feature annotation.</text>
</comment>
<dbReference type="PIRSF" id="PIRSF000538">
    <property type="entry name" value="GlpK"/>
    <property type="match status" value="1"/>
</dbReference>
<dbReference type="SMR" id="A0A125W8V8"/>
<evidence type="ECO:0000256" key="3">
    <source>
        <dbReference type="ARBA" id="ARBA00022741"/>
    </source>
</evidence>
<keyword evidence="8" id="KW-0460">Magnesium</keyword>
<dbReference type="HAMAP" id="MF_01535">
    <property type="entry name" value="Rhamnulokinase"/>
    <property type="match status" value="1"/>
</dbReference>
<dbReference type="InterPro" id="IPR000577">
    <property type="entry name" value="Carb_kinase_FGGY"/>
</dbReference>
<dbReference type="CDD" id="cd07771">
    <property type="entry name" value="ASKHA_NBD_FGGY_RhaB-like"/>
    <property type="match status" value="1"/>
</dbReference>
<protein>
    <recommendedName>
        <fullName evidence="8 9">Rhamnulokinase</fullName>
        <shortName evidence="8">RhaB</shortName>
        <ecNumber evidence="8 9">2.7.1.5</ecNumber>
    </recommendedName>
    <alternativeName>
        <fullName evidence="8">ATP:L-rhamnulose phosphotransferase</fullName>
    </alternativeName>
    <alternativeName>
        <fullName evidence="8">L-rhamnulose 1-kinase</fullName>
    </alternativeName>
    <alternativeName>
        <fullName evidence="8">Rhamnulose kinase</fullName>
    </alternativeName>
</protein>
<dbReference type="EMBL" id="AEBR01000021">
    <property type="protein sequence ID" value="EFM83636.1"/>
    <property type="molecule type" value="Genomic_DNA"/>
</dbReference>
<dbReference type="InterPro" id="IPR013449">
    <property type="entry name" value="Rhamnulokinase"/>
</dbReference>
<feature type="binding site" evidence="8">
    <location>
        <position position="96"/>
    </location>
    <ligand>
        <name>substrate</name>
    </ligand>
</feature>
<comment type="function">
    <text evidence="8">Involved in the catabolism of L-rhamnose (6-deoxy-L-mannose). Catalyzes the transfer of the gamma-phosphate group from ATP to the 1-hydroxyl group of L-rhamnulose to yield L-rhamnulose 1-phosphate.</text>
</comment>
<evidence type="ECO:0000259" key="10">
    <source>
        <dbReference type="Pfam" id="PF00370"/>
    </source>
</evidence>
<dbReference type="PANTHER" id="PTHR10196">
    <property type="entry name" value="SUGAR KINASE"/>
    <property type="match status" value="1"/>
</dbReference>
<sequence>MKGLTTINKVKKEQVEKRTYLAVDIGASSGRIMKSQRLANGQITIEEIHRFKNGFHQKDGYQRWDMASLVHELLLGLQKVKQLGIKECFIGIDTWGVDYCLLDQSGQLLDEPIAYRDGRTEAAVTNFSKGYSLEKLYQQTGIQVQPFNTIFQLFVEEKERLAAASQLLLIPDYLGYVFTGKAVIEATNASTTQLLNAGTKQWESELLDFLGIDETLFPTLVEPGTILGDLQTAAFPDYDLPNATLITIASHDTASAILGTPGIGDDWAYISSGTWSLLGIETTVTTISAEAFQENYTNEWGAQNTIRFLKNIMGMWLIQEVARHQNYQYSYAELAALAEKEPAFQQFIDVNDPRFLNPGNMITELQAYCRETQQTVPESPGELARCIYDNLALCYSVELEKLAQLTGIERKITTLHVVGGGSNNRLLNQLTADVANVTVKAGPGEATALGNLLMQMIATGELKDIPAARTCIQTSFPTEIYQANPIDSTIKNRYQAFMKRSSL</sequence>
<dbReference type="InterPro" id="IPR018484">
    <property type="entry name" value="FGGY_N"/>
</dbReference>